<evidence type="ECO:0000313" key="1">
    <source>
        <dbReference type="EMBL" id="CCF36201.1"/>
    </source>
</evidence>
<proteinExistence type="predicted"/>
<reference evidence="2" key="1">
    <citation type="journal article" date="2012" name="Nat. Genet.">
        <title>Lifestyle transitions in plant pathogenic Colletotrichum fungi deciphered by genome and transcriptome analyses.</title>
        <authorList>
            <person name="O'Connell R.J."/>
            <person name="Thon M.R."/>
            <person name="Hacquard S."/>
            <person name="Amyotte S.G."/>
            <person name="Kleemann J."/>
            <person name="Torres M.F."/>
            <person name="Damm U."/>
            <person name="Buiate E.A."/>
            <person name="Epstein L."/>
            <person name="Alkan N."/>
            <person name="Altmueller J."/>
            <person name="Alvarado-Balderrama L."/>
            <person name="Bauser C.A."/>
            <person name="Becker C."/>
            <person name="Birren B.W."/>
            <person name="Chen Z."/>
            <person name="Choi J."/>
            <person name="Crouch J.A."/>
            <person name="Duvick J.P."/>
            <person name="Farman M.A."/>
            <person name="Gan P."/>
            <person name="Heiman D."/>
            <person name="Henrissat B."/>
            <person name="Howard R.J."/>
            <person name="Kabbage M."/>
            <person name="Koch C."/>
            <person name="Kracher B."/>
            <person name="Kubo Y."/>
            <person name="Law A.D."/>
            <person name="Lebrun M.-H."/>
            <person name="Lee Y.-H."/>
            <person name="Miyara I."/>
            <person name="Moore N."/>
            <person name="Neumann U."/>
            <person name="Nordstroem K."/>
            <person name="Panaccione D.G."/>
            <person name="Panstruga R."/>
            <person name="Place M."/>
            <person name="Proctor R.H."/>
            <person name="Prusky D."/>
            <person name="Rech G."/>
            <person name="Reinhardt R."/>
            <person name="Rollins J.A."/>
            <person name="Rounsley S."/>
            <person name="Schardl C.L."/>
            <person name="Schwartz D.C."/>
            <person name="Shenoy N."/>
            <person name="Shirasu K."/>
            <person name="Sikhakolli U.R."/>
            <person name="Stueber K."/>
            <person name="Sukno S.A."/>
            <person name="Sweigard J.A."/>
            <person name="Takano Y."/>
            <person name="Takahara H."/>
            <person name="Trail F."/>
            <person name="van der Does H.C."/>
            <person name="Voll L.M."/>
            <person name="Will I."/>
            <person name="Young S."/>
            <person name="Zeng Q."/>
            <person name="Zhang J."/>
            <person name="Zhou S."/>
            <person name="Dickman M.B."/>
            <person name="Schulze-Lefert P."/>
            <person name="Ver Loren van Themaat E."/>
            <person name="Ma L.-J."/>
            <person name="Vaillancourt L.J."/>
        </authorList>
    </citation>
    <scope>NUCLEOTIDE SEQUENCE [LARGE SCALE GENOMIC DNA]</scope>
    <source>
        <strain evidence="2">IMI 349063</strain>
    </source>
</reference>
<sequence length="63" mass="7279">MELCLRRISRLTAAATAALRPRMCVSYRVSKRAISLNAEELFGRSRCGIDVRRRAWVEVEARR</sequence>
<dbReference type="Proteomes" id="UP000007174">
    <property type="component" value="Unassembled WGS sequence"/>
</dbReference>
<dbReference type="EMBL" id="CACQ02001879">
    <property type="protein sequence ID" value="CCF36201.1"/>
    <property type="molecule type" value="Genomic_DNA"/>
</dbReference>
<accession>H1V7J9</accession>
<name>H1V7J9_COLHI</name>
<gene>
    <name evidence="1" type="ORF">CH063_01452</name>
</gene>
<dbReference type="HOGENOM" id="CLU_2885657_0_0_1"/>
<protein>
    <submittedName>
        <fullName evidence="1">Uncharacterized protein</fullName>
    </submittedName>
</protein>
<evidence type="ECO:0000313" key="2">
    <source>
        <dbReference type="Proteomes" id="UP000007174"/>
    </source>
</evidence>
<organism evidence="1 2">
    <name type="scientific">Colletotrichum higginsianum (strain IMI 349063)</name>
    <name type="common">Crucifer anthracnose fungus</name>
    <dbReference type="NCBI Taxonomy" id="759273"/>
    <lineage>
        <taxon>Eukaryota</taxon>
        <taxon>Fungi</taxon>
        <taxon>Dikarya</taxon>
        <taxon>Ascomycota</taxon>
        <taxon>Pezizomycotina</taxon>
        <taxon>Sordariomycetes</taxon>
        <taxon>Hypocreomycetidae</taxon>
        <taxon>Glomerellales</taxon>
        <taxon>Glomerellaceae</taxon>
        <taxon>Colletotrichum</taxon>
        <taxon>Colletotrichum destructivum species complex</taxon>
    </lineage>
</organism>
<dbReference type="AlphaFoldDB" id="H1V7J9"/>